<dbReference type="KEGG" id="clu:CLUG_04921"/>
<sequence>MWRWSTCSLPLPRGACFKGARSCSTIESPRALPVCPGRCRFCAAALARRARRRSRGRLRSSARAFSTTQTAPTFWRMPSCARTCTRCTCWRAATRGAGFCATRRSTPLFGRPCKWATGTWRRPPRTGSCRAFRRRHGRFLRRRLRRGCGRYSSALREQTSSTAWR</sequence>
<dbReference type="Proteomes" id="UP000007703">
    <property type="component" value="Unassembled WGS sequence"/>
</dbReference>
<dbReference type="HOGENOM" id="CLU_1610582_0_0_1"/>
<protein>
    <submittedName>
        <fullName evidence="1">Uncharacterized protein</fullName>
    </submittedName>
</protein>
<dbReference type="EMBL" id="CH408081">
    <property type="protein sequence ID" value="EEQ40793.1"/>
    <property type="molecule type" value="Genomic_DNA"/>
</dbReference>
<evidence type="ECO:0000313" key="2">
    <source>
        <dbReference type="Proteomes" id="UP000007703"/>
    </source>
</evidence>
<evidence type="ECO:0000313" key="1">
    <source>
        <dbReference type="EMBL" id="EEQ40793.1"/>
    </source>
</evidence>
<organism evidence="1 2">
    <name type="scientific">Clavispora lusitaniae (strain ATCC 42720)</name>
    <name type="common">Yeast</name>
    <name type="synonym">Candida lusitaniae</name>
    <dbReference type="NCBI Taxonomy" id="306902"/>
    <lineage>
        <taxon>Eukaryota</taxon>
        <taxon>Fungi</taxon>
        <taxon>Dikarya</taxon>
        <taxon>Ascomycota</taxon>
        <taxon>Saccharomycotina</taxon>
        <taxon>Pichiomycetes</taxon>
        <taxon>Metschnikowiaceae</taxon>
        <taxon>Clavispora</taxon>
    </lineage>
</organism>
<gene>
    <name evidence="1" type="ORF">CLUG_04921</name>
</gene>
<name>C4Y9N1_CLAL4</name>
<accession>C4Y9N1</accession>
<dbReference type="AlphaFoldDB" id="C4Y9N1"/>
<dbReference type="VEuPathDB" id="FungiDB:CLUG_04921"/>
<reference evidence="1 2" key="1">
    <citation type="journal article" date="2009" name="Nature">
        <title>Evolution of pathogenicity and sexual reproduction in eight Candida genomes.</title>
        <authorList>
            <person name="Butler G."/>
            <person name="Rasmussen M.D."/>
            <person name="Lin M.F."/>
            <person name="Santos M.A."/>
            <person name="Sakthikumar S."/>
            <person name="Munro C.A."/>
            <person name="Rheinbay E."/>
            <person name="Grabherr M."/>
            <person name="Forche A."/>
            <person name="Reedy J.L."/>
            <person name="Agrafioti I."/>
            <person name="Arnaud M.B."/>
            <person name="Bates S."/>
            <person name="Brown A.J."/>
            <person name="Brunke S."/>
            <person name="Costanzo M.C."/>
            <person name="Fitzpatrick D.A."/>
            <person name="de Groot P.W."/>
            <person name="Harris D."/>
            <person name="Hoyer L.L."/>
            <person name="Hube B."/>
            <person name="Klis F.M."/>
            <person name="Kodira C."/>
            <person name="Lennard N."/>
            <person name="Logue M.E."/>
            <person name="Martin R."/>
            <person name="Neiman A.M."/>
            <person name="Nikolaou E."/>
            <person name="Quail M.A."/>
            <person name="Quinn J."/>
            <person name="Santos M.C."/>
            <person name="Schmitzberger F.F."/>
            <person name="Sherlock G."/>
            <person name="Shah P."/>
            <person name="Silverstein K.A."/>
            <person name="Skrzypek M.S."/>
            <person name="Soll D."/>
            <person name="Staggs R."/>
            <person name="Stansfield I."/>
            <person name="Stumpf M.P."/>
            <person name="Sudbery P.E."/>
            <person name="Srikantha T."/>
            <person name="Zeng Q."/>
            <person name="Berman J."/>
            <person name="Berriman M."/>
            <person name="Heitman J."/>
            <person name="Gow N.A."/>
            <person name="Lorenz M.C."/>
            <person name="Birren B.W."/>
            <person name="Kellis M."/>
            <person name="Cuomo C.A."/>
        </authorList>
    </citation>
    <scope>NUCLEOTIDE SEQUENCE [LARGE SCALE GENOMIC DNA]</scope>
    <source>
        <strain evidence="1 2">ATCC 42720</strain>
    </source>
</reference>
<proteinExistence type="predicted"/>
<dbReference type="InParanoid" id="C4Y9N1"/>